<proteinExistence type="predicted"/>
<organism evidence="1 2">
    <name type="scientific">Egicoccus halophilus</name>
    <dbReference type="NCBI Taxonomy" id="1670830"/>
    <lineage>
        <taxon>Bacteria</taxon>
        <taxon>Bacillati</taxon>
        <taxon>Actinomycetota</taxon>
        <taxon>Nitriliruptoria</taxon>
        <taxon>Egicoccales</taxon>
        <taxon>Egicoccaceae</taxon>
        <taxon>Egicoccus</taxon>
    </lineage>
</organism>
<protein>
    <recommendedName>
        <fullName evidence="3">Dodecin domain-containing protein</fullName>
    </recommendedName>
</protein>
<dbReference type="Gene3D" id="3.30.1660.10">
    <property type="entry name" value="Flavin-binding protein dodecin"/>
    <property type="match status" value="1"/>
</dbReference>
<evidence type="ECO:0000313" key="1">
    <source>
        <dbReference type="EMBL" id="GGI06354.1"/>
    </source>
</evidence>
<evidence type="ECO:0000313" key="2">
    <source>
        <dbReference type="Proteomes" id="UP000650511"/>
    </source>
</evidence>
<dbReference type="PANTHER" id="PTHR39324">
    <property type="entry name" value="CALCIUM DODECIN"/>
    <property type="match status" value="1"/>
</dbReference>
<dbReference type="PANTHER" id="PTHR39324:SF1">
    <property type="entry name" value="CALCIUM DODECIN"/>
    <property type="match status" value="1"/>
</dbReference>
<dbReference type="InterPro" id="IPR050049">
    <property type="entry name" value="Dodecin_bact"/>
</dbReference>
<gene>
    <name evidence="1" type="ORF">GCM10011354_18670</name>
</gene>
<dbReference type="Pfam" id="PF07311">
    <property type="entry name" value="Dodecin"/>
    <property type="match status" value="1"/>
</dbReference>
<dbReference type="AlphaFoldDB" id="A0A8J3AEK0"/>
<dbReference type="EMBL" id="BMHA01000006">
    <property type="protein sequence ID" value="GGI06354.1"/>
    <property type="molecule type" value="Genomic_DNA"/>
</dbReference>
<dbReference type="InterPro" id="IPR025543">
    <property type="entry name" value="Dodecin-like"/>
</dbReference>
<dbReference type="SUPFAM" id="SSF89807">
    <property type="entry name" value="Dodecin-like"/>
    <property type="match status" value="1"/>
</dbReference>
<keyword evidence="2" id="KW-1185">Reference proteome</keyword>
<dbReference type="RefSeq" id="WP_130650567.1">
    <property type="nucleotide sequence ID" value="NZ_BMHA01000006.1"/>
</dbReference>
<reference evidence="1" key="1">
    <citation type="journal article" date="2014" name="Int. J. Syst. Evol. Microbiol.">
        <title>Complete genome sequence of Corynebacterium casei LMG S-19264T (=DSM 44701T), isolated from a smear-ripened cheese.</title>
        <authorList>
            <consortium name="US DOE Joint Genome Institute (JGI-PGF)"/>
            <person name="Walter F."/>
            <person name="Albersmeier A."/>
            <person name="Kalinowski J."/>
            <person name="Ruckert C."/>
        </authorList>
    </citation>
    <scope>NUCLEOTIDE SEQUENCE</scope>
    <source>
        <strain evidence="1">CGMCC 1.14988</strain>
    </source>
</reference>
<reference evidence="1" key="2">
    <citation type="submission" date="2020-09" db="EMBL/GenBank/DDBJ databases">
        <authorList>
            <person name="Sun Q."/>
            <person name="Zhou Y."/>
        </authorList>
    </citation>
    <scope>NUCLEOTIDE SEQUENCE</scope>
    <source>
        <strain evidence="1">CGMCC 1.14988</strain>
    </source>
</reference>
<comment type="caution">
    <text evidence="1">The sequence shown here is derived from an EMBL/GenBank/DDBJ whole genome shotgun (WGS) entry which is preliminary data.</text>
</comment>
<dbReference type="Proteomes" id="UP000650511">
    <property type="component" value="Unassembled WGS sequence"/>
</dbReference>
<name>A0A8J3AEK0_9ACTN</name>
<dbReference type="InterPro" id="IPR036694">
    <property type="entry name" value="Dodecin-like_sf"/>
</dbReference>
<dbReference type="NCBIfam" id="NF043052">
    <property type="entry name" value="DodecBact"/>
    <property type="match status" value="1"/>
</dbReference>
<evidence type="ECO:0008006" key="3">
    <source>
        <dbReference type="Google" id="ProtNLM"/>
    </source>
</evidence>
<sequence>MSHVYKKVELVGSSREGVDDAIRRAVSKASESLHNLDWFEVKEIRGWIQDGNVQHTQVTLQVGFRIDGDADD</sequence>
<dbReference type="OrthoDB" id="9805889at2"/>
<accession>A0A8J3AEK0</accession>
<dbReference type="InterPro" id="IPR009923">
    <property type="entry name" value="Dodecin"/>
</dbReference>